<dbReference type="HAMAP" id="MF_01325_B">
    <property type="entry name" value="Ribosomal_uL3_B"/>
    <property type="match status" value="1"/>
</dbReference>
<gene>
    <name evidence="6" type="ORF">S01H4_26322</name>
</gene>
<evidence type="ECO:0008006" key="7">
    <source>
        <dbReference type="Google" id="ProtNLM"/>
    </source>
</evidence>
<keyword evidence="3" id="KW-0694">RNA-binding</keyword>
<evidence type="ECO:0000313" key="6">
    <source>
        <dbReference type="EMBL" id="GAG83955.1"/>
    </source>
</evidence>
<dbReference type="PANTHER" id="PTHR11229:SF16">
    <property type="entry name" value="LARGE RIBOSOMAL SUBUNIT PROTEIN UL3C"/>
    <property type="match status" value="1"/>
</dbReference>
<protein>
    <recommendedName>
        <fullName evidence="7">50S ribosomal protein L3</fullName>
    </recommendedName>
</protein>
<dbReference type="PANTHER" id="PTHR11229">
    <property type="entry name" value="50S RIBOSOMAL PROTEIN L3"/>
    <property type="match status" value="1"/>
</dbReference>
<dbReference type="NCBIfam" id="TIGR03625">
    <property type="entry name" value="L3_bact"/>
    <property type="match status" value="1"/>
</dbReference>
<dbReference type="Gene3D" id="3.30.160.810">
    <property type="match status" value="1"/>
</dbReference>
<proteinExistence type="inferred from homology"/>
<organism evidence="6">
    <name type="scientific">marine sediment metagenome</name>
    <dbReference type="NCBI Taxonomy" id="412755"/>
    <lineage>
        <taxon>unclassified sequences</taxon>
        <taxon>metagenomes</taxon>
        <taxon>ecological metagenomes</taxon>
    </lineage>
</organism>
<evidence type="ECO:0000256" key="1">
    <source>
        <dbReference type="ARBA" id="ARBA00006540"/>
    </source>
</evidence>
<feature type="non-terminal residue" evidence="6">
    <location>
        <position position="1"/>
    </location>
</feature>
<dbReference type="FunFam" id="2.40.30.10:FF:000004">
    <property type="entry name" value="50S ribosomal protein L3"/>
    <property type="match status" value="1"/>
</dbReference>
<reference evidence="6" key="1">
    <citation type="journal article" date="2014" name="Front. Microbiol.">
        <title>High frequency of phylogenetically diverse reductive dehalogenase-homologous genes in deep subseafloor sedimentary metagenomes.</title>
        <authorList>
            <person name="Kawai M."/>
            <person name="Futagami T."/>
            <person name="Toyoda A."/>
            <person name="Takaki Y."/>
            <person name="Nishi S."/>
            <person name="Hori S."/>
            <person name="Arai W."/>
            <person name="Tsubouchi T."/>
            <person name="Morono Y."/>
            <person name="Uchiyama I."/>
            <person name="Ito T."/>
            <person name="Fujiyama A."/>
            <person name="Inagaki F."/>
            <person name="Takami H."/>
        </authorList>
    </citation>
    <scope>NUCLEOTIDE SEQUENCE</scope>
    <source>
        <strain evidence="6">Expedition CK06-06</strain>
    </source>
</reference>
<dbReference type="InterPro" id="IPR009000">
    <property type="entry name" value="Transl_B-barrel_sf"/>
</dbReference>
<keyword evidence="5" id="KW-0687">Ribonucleoprotein</keyword>
<keyword evidence="4" id="KW-0689">Ribosomal protein</keyword>
<dbReference type="InterPro" id="IPR000597">
    <property type="entry name" value="Ribosomal_uL3"/>
</dbReference>
<comment type="caution">
    <text evidence="6">The sequence shown here is derived from an EMBL/GenBank/DDBJ whole genome shotgun (WGS) entry which is preliminary data.</text>
</comment>
<dbReference type="Gene3D" id="2.40.30.10">
    <property type="entry name" value="Translation factors"/>
    <property type="match status" value="1"/>
</dbReference>
<dbReference type="EMBL" id="BART01012677">
    <property type="protein sequence ID" value="GAG83955.1"/>
    <property type="molecule type" value="Genomic_DNA"/>
</dbReference>
<dbReference type="GO" id="GO:0003735">
    <property type="term" value="F:structural constituent of ribosome"/>
    <property type="evidence" value="ECO:0007669"/>
    <property type="project" value="InterPro"/>
</dbReference>
<dbReference type="GO" id="GO:0022625">
    <property type="term" value="C:cytosolic large ribosomal subunit"/>
    <property type="evidence" value="ECO:0007669"/>
    <property type="project" value="TreeGrafter"/>
</dbReference>
<dbReference type="AlphaFoldDB" id="X1AMR0"/>
<dbReference type="Pfam" id="PF00297">
    <property type="entry name" value="Ribosomal_L3"/>
    <property type="match status" value="1"/>
</dbReference>
<evidence type="ECO:0000256" key="3">
    <source>
        <dbReference type="ARBA" id="ARBA00022884"/>
    </source>
</evidence>
<dbReference type="GO" id="GO:0006412">
    <property type="term" value="P:translation"/>
    <property type="evidence" value="ECO:0007669"/>
    <property type="project" value="InterPro"/>
</dbReference>
<comment type="similarity">
    <text evidence="1">Belongs to the universal ribosomal protein uL3 family.</text>
</comment>
<dbReference type="GO" id="GO:0019843">
    <property type="term" value="F:rRNA binding"/>
    <property type="evidence" value="ECO:0007669"/>
    <property type="project" value="UniProtKB-KW"/>
</dbReference>
<dbReference type="FunFam" id="3.30.160.810:FF:000001">
    <property type="entry name" value="50S ribosomal protein L3"/>
    <property type="match status" value="1"/>
</dbReference>
<evidence type="ECO:0000256" key="5">
    <source>
        <dbReference type="ARBA" id="ARBA00023274"/>
    </source>
</evidence>
<evidence type="ECO:0000256" key="2">
    <source>
        <dbReference type="ARBA" id="ARBA00022730"/>
    </source>
</evidence>
<name>X1AMR0_9ZZZZ</name>
<dbReference type="InterPro" id="IPR019927">
    <property type="entry name" value="Ribosomal_uL3_bac/org-type"/>
</dbReference>
<evidence type="ECO:0000256" key="4">
    <source>
        <dbReference type="ARBA" id="ARBA00022980"/>
    </source>
</evidence>
<sequence length="202" mass="22092">YGKKIGCTQVFNKNGNALYVTAIEAEPCIVIQVKDNEKDGYNALKVGFGKIKEKKATRPHEGEFVKNKVNLKKYLREIRVDKFDREYKPGDSLDLKIFKVGDKVKITGSSKGKGFAGVIKRHGFHRGKMSHGSHSHRIPGSVGMCATPSRIAKGKKMPGRMGGSKVTVPGSEIVDIIEDQNLVLVKGSVPGAKGSLVFLRKI</sequence>
<keyword evidence="2" id="KW-0699">rRNA-binding</keyword>
<dbReference type="SUPFAM" id="SSF50447">
    <property type="entry name" value="Translation proteins"/>
    <property type="match status" value="1"/>
</dbReference>
<accession>X1AMR0</accession>